<feature type="transmembrane region" description="Helical" evidence="1">
    <location>
        <begin position="121"/>
        <end position="138"/>
    </location>
</feature>
<dbReference type="RefSeq" id="WP_324181640.1">
    <property type="nucleotide sequence ID" value="NZ_BAABAW010000014.1"/>
</dbReference>
<evidence type="ECO:0000313" key="3">
    <source>
        <dbReference type="Proteomes" id="UP001327027"/>
    </source>
</evidence>
<proteinExistence type="predicted"/>
<feature type="transmembrane region" description="Helical" evidence="1">
    <location>
        <begin position="50"/>
        <end position="83"/>
    </location>
</feature>
<reference evidence="2 3" key="1">
    <citation type="journal article" date="2013" name="Int. J. Syst. Evol. Microbiol.">
        <title>Aquimarina gracilis sp. nov., isolated from the gut microflora of a mussel, Mytilus coruscus, and emended description of Aquimarina spongiae.</title>
        <authorList>
            <person name="Park S.C."/>
            <person name="Choe H.N."/>
            <person name="Baik K.S."/>
            <person name="Seong C.N."/>
        </authorList>
    </citation>
    <scope>NUCLEOTIDE SEQUENCE [LARGE SCALE GENOMIC DNA]</scope>
    <source>
        <strain evidence="2 3">PSC32</strain>
    </source>
</reference>
<evidence type="ECO:0000313" key="2">
    <source>
        <dbReference type="EMBL" id="MEB3347616.1"/>
    </source>
</evidence>
<accession>A0ABU6A0J0</accession>
<keyword evidence="3" id="KW-1185">Reference proteome</keyword>
<evidence type="ECO:0000256" key="1">
    <source>
        <dbReference type="SAM" id="Phobius"/>
    </source>
</evidence>
<protein>
    <submittedName>
        <fullName evidence="2">Uncharacterized protein</fullName>
    </submittedName>
</protein>
<keyword evidence="1" id="KW-1133">Transmembrane helix</keyword>
<keyword evidence="1" id="KW-0812">Transmembrane</keyword>
<comment type="caution">
    <text evidence="2">The sequence shown here is derived from an EMBL/GenBank/DDBJ whole genome shotgun (WGS) entry which is preliminary data.</text>
</comment>
<gene>
    <name evidence="2" type="ORF">U6A24_19220</name>
</gene>
<name>A0ABU6A0J0_9FLAO</name>
<feature type="transmembrane region" description="Helical" evidence="1">
    <location>
        <begin position="158"/>
        <end position="178"/>
    </location>
</feature>
<keyword evidence="1" id="KW-0472">Membrane</keyword>
<sequence length="202" mass="23126">MEKSIENIWKEGFLNQESILAPKIEALYNKKSMLLVEKIKQTYKNDNQAIIPIAIIGLLGCLYFGKIALGAYLFLLLISLFYLNKRALNPLEKLELNTSSYTYLVSYKNCIRNIIKSYTKVFAFAAPFAVAIGCLIYFKDVPWFQEMISNQEIGKTLLVSIGCLLMVSLLFTSIYRVTTELMYGNYLRNLNAIISDLEELQK</sequence>
<dbReference type="EMBL" id="JAYKLX010000009">
    <property type="protein sequence ID" value="MEB3347616.1"/>
    <property type="molecule type" value="Genomic_DNA"/>
</dbReference>
<organism evidence="2 3">
    <name type="scientific">Aquimarina gracilis</name>
    <dbReference type="NCBI Taxonomy" id="874422"/>
    <lineage>
        <taxon>Bacteria</taxon>
        <taxon>Pseudomonadati</taxon>
        <taxon>Bacteroidota</taxon>
        <taxon>Flavobacteriia</taxon>
        <taxon>Flavobacteriales</taxon>
        <taxon>Flavobacteriaceae</taxon>
        <taxon>Aquimarina</taxon>
    </lineage>
</organism>
<dbReference type="Proteomes" id="UP001327027">
    <property type="component" value="Unassembled WGS sequence"/>
</dbReference>